<comment type="catalytic activity">
    <reaction evidence="1">
        <text>ATP + protein L-histidine = ADP + protein N-phospho-L-histidine.</text>
        <dbReference type="EC" id="2.7.13.3"/>
    </reaction>
</comment>
<gene>
    <name evidence="9" type="ORF">N788_01750</name>
</gene>
<dbReference type="SUPFAM" id="SSF47384">
    <property type="entry name" value="Homodimeric domain of signal transducing histidine kinase"/>
    <property type="match status" value="1"/>
</dbReference>
<evidence type="ECO:0000313" key="10">
    <source>
        <dbReference type="Proteomes" id="UP000029085"/>
    </source>
</evidence>
<keyword evidence="4" id="KW-0808">Transferase</keyword>
<dbReference type="EMBL" id="AVCJ01000001">
    <property type="protein sequence ID" value="KFL37921.1"/>
    <property type="molecule type" value="Genomic_DNA"/>
</dbReference>
<dbReference type="Pfam" id="PF00512">
    <property type="entry name" value="HisKA"/>
    <property type="match status" value="1"/>
</dbReference>
<dbReference type="RefSeq" id="WP_034220306.1">
    <property type="nucleotide sequence ID" value="NZ_AVCJ01000001.1"/>
</dbReference>
<keyword evidence="7" id="KW-0812">Transmembrane</keyword>
<dbReference type="Gene3D" id="6.10.340.10">
    <property type="match status" value="1"/>
</dbReference>
<dbReference type="STRING" id="1121014.N788_01750"/>
<dbReference type="GO" id="GO:0000155">
    <property type="term" value="F:phosphorelay sensor kinase activity"/>
    <property type="evidence" value="ECO:0007669"/>
    <property type="project" value="InterPro"/>
</dbReference>
<dbReference type="AlphaFoldDB" id="A0A087MM18"/>
<evidence type="ECO:0000256" key="7">
    <source>
        <dbReference type="SAM" id="Phobius"/>
    </source>
</evidence>
<dbReference type="PATRIC" id="fig|1121014.3.peg.328"/>
<dbReference type="PANTHER" id="PTHR45436:SF16">
    <property type="entry name" value="HISTIDINE KINASE"/>
    <property type="match status" value="1"/>
</dbReference>
<evidence type="ECO:0000256" key="6">
    <source>
        <dbReference type="ARBA" id="ARBA00023012"/>
    </source>
</evidence>
<dbReference type="Proteomes" id="UP000029085">
    <property type="component" value="Unassembled WGS sequence"/>
</dbReference>
<name>A0A087MM18_9GAMM</name>
<dbReference type="InterPro" id="IPR036097">
    <property type="entry name" value="HisK_dim/P_sf"/>
</dbReference>
<evidence type="ECO:0000256" key="2">
    <source>
        <dbReference type="ARBA" id="ARBA00012438"/>
    </source>
</evidence>
<keyword evidence="7" id="KW-0472">Membrane</keyword>
<proteinExistence type="predicted"/>
<dbReference type="CDD" id="cd00082">
    <property type="entry name" value="HisKA"/>
    <property type="match status" value="1"/>
</dbReference>
<dbReference type="InterPro" id="IPR003661">
    <property type="entry name" value="HisK_dim/P_dom"/>
</dbReference>
<dbReference type="SMART" id="SM00388">
    <property type="entry name" value="HisKA"/>
    <property type="match status" value="1"/>
</dbReference>
<feature type="transmembrane region" description="Helical" evidence="7">
    <location>
        <begin position="12"/>
        <end position="34"/>
    </location>
</feature>
<feature type="domain" description="HAMP" evidence="8">
    <location>
        <begin position="153"/>
        <end position="206"/>
    </location>
</feature>
<dbReference type="InterPro" id="IPR003660">
    <property type="entry name" value="HAMP_dom"/>
</dbReference>
<dbReference type="GO" id="GO:0005886">
    <property type="term" value="C:plasma membrane"/>
    <property type="evidence" value="ECO:0007669"/>
    <property type="project" value="TreeGrafter"/>
</dbReference>
<keyword evidence="7" id="KW-1133">Transmembrane helix</keyword>
<evidence type="ECO:0000256" key="5">
    <source>
        <dbReference type="ARBA" id="ARBA00022777"/>
    </source>
</evidence>
<keyword evidence="6" id="KW-0902">Two-component regulatory system</keyword>
<comment type="caution">
    <text evidence="9">The sequence shown here is derived from an EMBL/GenBank/DDBJ whole genome shotgun (WGS) entry which is preliminary data.</text>
</comment>
<dbReference type="PANTHER" id="PTHR45436">
    <property type="entry name" value="SENSOR HISTIDINE KINASE YKOH"/>
    <property type="match status" value="1"/>
</dbReference>
<organism evidence="9 10">
    <name type="scientific">Arenimonas donghaensis DSM 18148 = HO3-R19</name>
    <dbReference type="NCBI Taxonomy" id="1121014"/>
    <lineage>
        <taxon>Bacteria</taxon>
        <taxon>Pseudomonadati</taxon>
        <taxon>Pseudomonadota</taxon>
        <taxon>Gammaproteobacteria</taxon>
        <taxon>Lysobacterales</taxon>
        <taxon>Lysobacteraceae</taxon>
        <taxon>Arenimonas</taxon>
    </lineage>
</organism>
<dbReference type="InterPro" id="IPR050428">
    <property type="entry name" value="TCS_sensor_his_kinase"/>
</dbReference>
<evidence type="ECO:0000259" key="8">
    <source>
        <dbReference type="PROSITE" id="PS50885"/>
    </source>
</evidence>
<evidence type="ECO:0000256" key="3">
    <source>
        <dbReference type="ARBA" id="ARBA00022553"/>
    </source>
</evidence>
<dbReference type="PROSITE" id="PS50885">
    <property type="entry name" value="HAMP"/>
    <property type="match status" value="1"/>
</dbReference>
<evidence type="ECO:0000256" key="4">
    <source>
        <dbReference type="ARBA" id="ARBA00022679"/>
    </source>
</evidence>
<feature type="transmembrane region" description="Helical" evidence="7">
    <location>
        <begin position="128"/>
        <end position="152"/>
    </location>
</feature>
<reference evidence="10" key="1">
    <citation type="submission" date="2013-08" db="EMBL/GenBank/DDBJ databases">
        <title>Genome sequencing of Arenimonas donghaensis.</title>
        <authorList>
            <person name="Chen F."/>
            <person name="Wang G."/>
        </authorList>
    </citation>
    <scope>NUCLEOTIDE SEQUENCE [LARGE SCALE GENOMIC DNA]</scope>
    <source>
        <strain evidence="10">HO3-R19</strain>
    </source>
</reference>
<keyword evidence="10" id="KW-1185">Reference proteome</keyword>
<dbReference type="Gene3D" id="1.10.287.130">
    <property type="match status" value="1"/>
</dbReference>
<evidence type="ECO:0000256" key="1">
    <source>
        <dbReference type="ARBA" id="ARBA00000085"/>
    </source>
</evidence>
<protein>
    <recommendedName>
        <fullName evidence="2">histidine kinase</fullName>
        <ecNumber evidence="2">2.7.13.3</ecNumber>
    </recommendedName>
</protein>
<dbReference type="EC" id="2.7.13.3" evidence="2"/>
<sequence length="404" mass="44056">MNARASLRWRVALAYAAMGFLMSLGFAVATLFIAEDYEHILIGAILQSQGEHYQERLQTHPGLSLPVSQGFSAYREADAPEAFRALAPGIHEPRVSGRDGVHVGVFGQPGHRLVFVVDLGAIEALERYLVQIMLAVVLLGSLASGWLGWLMAGRAVSPVRRLAHVVETLPVRPVATRLASEFSRDEVGRLAAAIDGYQARLSEAESAEQAFHANASHELRTPITVVRGAVEVMRDDPGLPAPQGRRLDRIDRAIDELSLLVEALLLGGRAMPVETDAVLLPTVVSEALSRLARLNPDGQALVHVRGLHPLQVHAPKRWVECVVNVLLQRALSRMPGVAWDLDITPGGLVLAEQGHGPDGDGKVERSDRGLGLMFVERLCRELDWRLVQGQDAQGRLRVALEMVR</sequence>
<accession>A0A087MM18</accession>
<reference evidence="9 10" key="2">
    <citation type="journal article" date="2015" name="Stand. Genomic Sci.">
        <title>High quality draft genomic sequence of Arenimonas donghaensis DSM 18148(T).</title>
        <authorList>
            <person name="Chen F."/>
            <person name="Wang H."/>
            <person name="Cao Y."/>
            <person name="Li X."/>
            <person name="Wang G."/>
        </authorList>
    </citation>
    <scope>NUCLEOTIDE SEQUENCE [LARGE SCALE GENOMIC DNA]</scope>
    <source>
        <strain evidence="9 10">HO3-R19</strain>
    </source>
</reference>
<keyword evidence="3" id="KW-0597">Phosphoprotein</keyword>
<keyword evidence="5" id="KW-0418">Kinase</keyword>
<dbReference type="OrthoDB" id="9121563at2"/>
<evidence type="ECO:0000313" key="9">
    <source>
        <dbReference type="EMBL" id="KFL37921.1"/>
    </source>
</evidence>